<dbReference type="EMBL" id="WUBI01000007">
    <property type="protein sequence ID" value="MWV47409.1"/>
    <property type="molecule type" value="Genomic_DNA"/>
</dbReference>
<feature type="domain" description="SLH" evidence="13">
    <location>
        <begin position="1662"/>
        <end position="1720"/>
    </location>
</feature>
<feature type="domain" description="SLH" evidence="13">
    <location>
        <begin position="1787"/>
        <end position="1844"/>
    </location>
</feature>
<evidence type="ECO:0000256" key="8">
    <source>
        <dbReference type="PIRSR" id="PIRSR615500-1"/>
    </source>
</evidence>
<dbReference type="InterPro" id="IPR034213">
    <property type="entry name" value="S8_Vpr-like"/>
</dbReference>
<keyword evidence="15" id="KW-1185">Reference proteome</keyword>
<feature type="active site" description="Charge relay system" evidence="8 9">
    <location>
        <position position="679"/>
    </location>
</feature>
<dbReference type="PRINTS" id="PR00723">
    <property type="entry name" value="SUBTILISIN"/>
</dbReference>
<dbReference type="Pfam" id="PF00395">
    <property type="entry name" value="SLH"/>
    <property type="match status" value="3"/>
</dbReference>
<dbReference type="GO" id="GO:0000272">
    <property type="term" value="P:polysaccharide catabolic process"/>
    <property type="evidence" value="ECO:0007669"/>
    <property type="project" value="InterPro"/>
</dbReference>
<evidence type="ECO:0000256" key="4">
    <source>
        <dbReference type="ARBA" id="ARBA00022670"/>
    </source>
</evidence>
<dbReference type="SUPFAM" id="SSF63446">
    <property type="entry name" value="Type I dockerin domain"/>
    <property type="match status" value="1"/>
</dbReference>
<dbReference type="CDD" id="cd14254">
    <property type="entry name" value="Dockerin_II"/>
    <property type="match status" value="1"/>
</dbReference>
<reference evidence="14 15" key="1">
    <citation type="submission" date="2019-12" db="EMBL/GenBank/DDBJ databases">
        <title>Paenibacillus sp. nov., an endophytic bacterium isolated from the stem of Dendrobium.</title>
        <authorList>
            <person name="Zhao R."/>
        </authorList>
    </citation>
    <scope>NUCLEOTIDE SEQUENCE [LARGE SCALE GENOMIC DNA]</scope>
    <source>
        <strain evidence="14 15">HJL G12</strain>
    </source>
</reference>
<dbReference type="InterPro" id="IPR050131">
    <property type="entry name" value="Peptidase_S8_subtilisin-like"/>
</dbReference>
<name>A0A7X3INY6_9BACL</name>
<evidence type="ECO:0000256" key="10">
    <source>
        <dbReference type="RuleBase" id="RU003355"/>
    </source>
</evidence>
<evidence type="ECO:0000313" key="14">
    <source>
        <dbReference type="EMBL" id="MWV47409.1"/>
    </source>
</evidence>
<dbReference type="InterPro" id="IPR046450">
    <property type="entry name" value="PA_dom_sf"/>
</dbReference>
<evidence type="ECO:0000256" key="1">
    <source>
        <dbReference type="ARBA" id="ARBA00011073"/>
    </source>
</evidence>
<gene>
    <name evidence="14" type="ORF">GRF59_27840</name>
</gene>
<dbReference type="PROSITE" id="PS00138">
    <property type="entry name" value="SUBTILASE_SER"/>
    <property type="match status" value="1"/>
</dbReference>
<dbReference type="SUPFAM" id="SSF52743">
    <property type="entry name" value="Subtilisin-like"/>
    <property type="match status" value="1"/>
</dbReference>
<dbReference type="PANTHER" id="PTHR43806">
    <property type="entry name" value="PEPTIDASE S8"/>
    <property type="match status" value="1"/>
</dbReference>
<dbReference type="SUPFAM" id="SSF52025">
    <property type="entry name" value="PA domain"/>
    <property type="match status" value="1"/>
</dbReference>
<keyword evidence="4 9" id="KW-0645">Protease</keyword>
<evidence type="ECO:0000256" key="11">
    <source>
        <dbReference type="SAM" id="MobiDB-lite"/>
    </source>
</evidence>
<dbReference type="InterPro" id="IPR018247">
    <property type="entry name" value="EF_Hand_1_Ca_BS"/>
</dbReference>
<feature type="region of interest" description="Disordered" evidence="11">
    <location>
        <begin position="453"/>
        <end position="484"/>
    </location>
</feature>
<proteinExistence type="inferred from homology"/>
<dbReference type="InterPro" id="IPR010259">
    <property type="entry name" value="S8pro/Inhibitor_I9"/>
</dbReference>
<dbReference type="Gene3D" id="2.60.40.4130">
    <property type="match status" value="1"/>
</dbReference>
<dbReference type="PROSITE" id="PS51892">
    <property type="entry name" value="SUBTILASE"/>
    <property type="match status" value="1"/>
</dbReference>
<feature type="compositionally biased region" description="Low complexity" evidence="11">
    <location>
        <begin position="1468"/>
        <end position="1479"/>
    </location>
</feature>
<dbReference type="Gene3D" id="3.50.30.30">
    <property type="match status" value="1"/>
</dbReference>
<keyword evidence="2" id="KW-0134">Cell wall</keyword>
<evidence type="ECO:0000256" key="9">
    <source>
        <dbReference type="PROSITE-ProRule" id="PRU01240"/>
    </source>
</evidence>
<protein>
    <submittedName>
        <fullName evidence="14">S8 family serine peptidase</fullName>
    </submittedName>
</protein>
<evidence type="ECO:0000256" key="7">
    <source>
        <dbReference type="ARBA" id="ARBA00022825"/>
    </source>
</evidence>
<dbReference type="Gene3D" id="3.40.50.200">
    <property type="entry name" value="Peptidase S8/S53 domain"/>
    <property type="match status" value="2"/>
</dbReference>
<evidence type="ECO:0000259" key="13">
    <source>
        <dbReference type="PROSITE" id="PS51272"/>
    </source>
</evidence>
<evidence type="ECO:0000256" key="5">
    <source>
        <dbReference type="ARBA" id="ARBA00022729"/>
    </source>
</evidence>
<dbReference type="Proteomes" id="UP000460318">
    <property type="component" value="Unassembled WGS sequence"/>
</dbReference>
<keyword evidence="3" id="KW-0964">Secreted</keyword>
<dbReference type="Pfam" id="PF05922">
    <property type="entry name" value="Inhibitor_I9"/>
    <property type="match status" value="1"/>
</dbReference>
<feature type="region of interest" description="Disordered" evidence="11">
    <location>
        <begin position="1460"/>
        <end position="1479"/>
    </location>
</feature>
<evidence type="ECO:0000256" key="6">
    <source>
        <dbReference type="ARBA" id="ARBA00022801"/>
    </source>
</evidence>
<dbReference type="Pfam" id="PF00082">
    <property type="entry name" value="Peptidase_S8"/>
    <property type="match status" value="1"/>
</dbReference>
<evidence type="ECO:0000313" key="15">
    <source>
        <dbReference type="Proteomes" id="UP000460318"/>
    </source>
</evidence>
<dbReference type="CDD" id="cd02133">
    <property type="entry name" value="PA_C5a_like"/>
    <property type="match status" value="1"/>
</dbReference>
<comment type="caution">
    <text evidence="14">The sequence shown here is derived from an EMBL/GenBank/DDBJ whole genome shotgun (WGS) entry which is preliminary data.</text>
</comment>
<dbReference type="PANTHER" id="PTHR43806:SF65">
    <property type="entry name" value="SERINE PROTEASE APRX"/>
    <property type="match status" value="1"/>
</dbReference>
<keyword evidence="6 9" id="KW-0378">Hydrolase</keyword>
<accession>A0A7X3INY6</accession>
<dbReference type="PROSITE" id="PS00137">
    <property type="entry name" value="SUBTILASE_HIS"/>
    <property type="match status" value="1"/>
</dbReference>
<keyword evidence="7 9" id="KW-0720">Serine protease</keyword>
<feature type="active site" description="Charge relay system" evidence="8 9">
    <location>
        <position position="314"/>
    </location>
</feature>
<feature type="compositionally biased region" description="Polar residues" evidence="11">
    <location>
        <begin position="473"/>
        <end position="484"/>
    </location>
</feature>
<dbReference type="PROSITE" id="PS00136">
    <property type="entry name" value="SUBTILASE_ASP"/>
    <property type="match status" value="1"/>
</dbReference>
<dbReference type="InterPro" id="IPR036439">
    <property type="entry name" value="Dockerin_dom_sf"/>
</dbReference>
<dbReference type="InterPro" id="IPR001119">
    <property type="entry name" value="SLH_dom"/>
</dbReference>
<evidence type="ECO:0000256" key="12">
    <source>
        <dbReference type="SAM" id="SignalP"/>
    </source>
</evidence>
<feature type="chain" id="PRO_5039226089" evidence="12">
    <location>
        <begin position="26"/>
        <end position="1844"/>
    </location>
</feature>
<dbReference type="PROSITE" id="PS00018">
    <property type="entry name" value="EF_HAND_1"/>
    <property type="match status" value="1"/>
</dbReference>
<evidence type="ECO:0000256" key="2">
    <source>
        <dbReference type="ARBA" id="ARBA00022512"/>
    </source>
</evidence>
<dbReference type="InterPro" id="IPR022398">
    <property type="entry name" value="Peptidase_S8_His-AS"/>
</dbReference>
<dbReference type="RefSeq" id="WP_160500999.1">
    <property type="nucleotide sequence ID" value="NZ_WUBI01000007.1"/>
</dbReference>
<dbReference type="Pfam" id="PF02225">
    <property type="entry name" value="PA"/>
    <property type="match status" value="1"/>
</dbReference>
<comment type="similarity">
    <text evidence="1 9 10">Belongs to the peptidase S8 family.</text>
</comment>
<dbReference type="InterPro" id="IPR015500">
    <property type="entry name" value="Peptidase_S8_subtilisin-rel"/>
</dbReference>
<feature type="signal peptide" evidence="12">
    <location>
        <begin position="1"/>
        <end position="25"/>
    </location>
</feature>
<dbReference type="InterPro" id="IPR023828">
    <property type="entry name" value="Peptidase_S8_Ser-AS"/>
</dbReference>
<dbReference type="CDD" id="cd07474">
    <property type="entry name" value="Peptidases_S8_subtilisin_Vpr-like"/>
    <property type="match status" value="1"/>
</dbReference>
<feature type="domain" description="SLH" evidence="13">
    <location>
        <begin position="1722"/>
        <end position="1785"/>
    </location>
</feature>
<feature type="active site" description="Charge relay system" evidence="8 9">
    <location>
        <position position="245"/>
    </location>
</feature>
<evidence type="ECO:0000256" key="3">
    <source>
        <dbReference type="ARBA" id="ARBA00022525"/>
    </source>
</evidence>
<dbReference type="InterPro" id="IPR000209">
    <property type="entry name" value="Peptidase_S8/S53_dom"/>
</dbReference>
<organism evidence="14 15">
    <name type="scientific">Paenibacillus dendrobii</name>
    <dbReference type="NCBI Taxonomy" id="2691084"/>
    <lineage>
        <taxon>Bacteria</taxon>
        <taxon>Bacillati</taxon>
        <taxon>Bacillota</taxon>
        <taxon>Bacilli</taxon>
        <taxon>Bacillales</taxon>
        <taxon>Paenibacillaceae</taxon>
        <taxon>Paenibacillus</taxon>
    </lineage>
</organism>
<dbReference type="GO" id="GO:0004252">
    <property type="term" value="F:serine-type endopeptidase activity"/>
    <property type="evidence" value="ECO:0007669"/>
    <property type="project" value="UniProtKB-UniRule"/>
</dbReference>
<keyword evidence="5 12" id="KW-0732">Signal</keyword>
<dbReference type="GO" id="GO:0006508">
    <property type="term" value="P:proteolysis"/>
    <property type="evidence" value="ECO:0007669"/>
    <property type="project" value="UniProtKB-KW"/>
</dbReference>
<dbReference type="InterPro" id="IPR036852">
    <property type="entry name" value="Peptidase_S8/S53_dom_sf"/>
</dbReference>
<dbReference type="InterPro" id="IPR023827">
    <property type="entry name" value="Peptidase_S8_Asp-AS"/>
</dbReference>
<dbReference type="InterPro" id="IPR003137">
    <property type="entry name" value="PA_domain"/>
</dbReference>
<sequence length="1844" mass="197813">MKARNIKHWVSGALAATLVASSVLATPIYAASPAGLTGIDQAKAQAILDSLSPEQRKALEQLTAKPSNTIDPSINTEDSKLTNIIVEFKQSPAAVAVLNKSLLGRSLSRSTAESLVSQSHEQFKAFINKLKVTKSEQAFAANLITINREYTDAMNGVSMTLPGTAVKELLKSGLVKKIWKDGIIKLPEEQLKINTSDGSSTNELKGTQGVAGISTRMADSVPYIGVDKLHEENITGKGVKVGVLDTGIDYNHPDLTGAYKGYRAAAGVDPKSIDPASVKGWDFIDNDADPMETTMQDWIDAGKPGLGEDYATAHGTHVSGTIAGQKNNNVDYAVMGIAPDADLYVYRVLGPSGSGEDSGVIAGIDKAIKDDMDVINLSLGSKVNDPLNPSSVAINNAMLQGVVSVIAAGNDGPNAGTLGSPGASALAITVGASDVPVSVPTVTASVYSADLGGAQPPIIDPEDETELPPATSEPGSESEQTFASDQAIETEQLSVSNAVYGLKLFAKDFKDQIGDLQGKEFEVVYAGLGYEEDFADIDVTGKIALISRGELAFVDKIANAVKAGAAAIIIYNNTDGLVPDYLGEHSNFIPTFQMLKADGEGIKNMKNPSLKFENVDQSVSGGDQLADFSSRGPVAGTNDIKPDLVAPGVSVFSTYPVFMNDPEHASNYDIAYTRMSGTSMATPHVAGIAALILQQHPDYTPFDVKTALMNTSVDLKKEYSVHEVGAGRVDAYRAVHADTSVRVLDSTLNVENDQYVEVEDITGSMNFGSLYTENGASSSASKNLRIENRGTDTKTYLLSTKYKPANGSLSLDVPASITLSPGESKDFTAVLNVSDQTLNSRYEGYLQLVNSSNSEDKFQLPFVARVTDKGIDFIQMDPPSVTNDTPYHQFYSLFTLLEFNLKSPMEYFDIILKDSSGNALGTLGTFDAVGTQPGLDYYIPNGFKGYVYPFTDNGVAETARFVPEGTYTLEMIANDSEGTTYTKNNVVVVDNQGPDIQMTLNDQPLTPSVVEVDDSMLTDETLDGKTIHGVWVHGSVHDDSVDILNQAGYDLKQNSSTVAYYEYDLPMYSGFLKIEDNGSFRFGVTPEEYETEPYQLRLFGFDMASAASPVTGNKLTFIKKGSTYATNSFDKKSVQLGDSITMTLNVTNATQFAGGKFVVENDFLDNLVLDSVKVNPAFQALAESKGATVDVKEPEETEYSTAFEANLSGENFAGLEGSFPFLDVTYKVVDDSFYYKKKNINVTDFSTHQVNESDPVVTPVFNLEDFDFISKHSRLYGYIGPEAFLVNGEFLDAQKYDFSKIKIEVYAESESGERYEATVGETGEYNITGIPATDRPLKVYMKTPGHTTLFRQIALSKEVNGELYGVQSGLNLGISVAGDINGDQVVDIYDMELAAADYGSSNPRSDINQDGIVNDTDVNFIINNFMQAGENSDPAIVPQEKIGNKDLNYFLNQIKIHGNNNNGGGSTSGSTSPILTPSTGTTITADQLSKATNGKVSIAVSPDKDIKLPVNAGELLKDNVLELHSDQVSVVIPSSVLKALTKAAGAEAANGSIVFRFAPDEQMKAGTPSEQGLSLKMAGTAYGLELYFKKSTGEKVVLPSFPEQVQVTISYPEQGLQSTLLGLYYWNEKSGQWEYVGGDVDAASHKVQASLSHFSKYAILEYNKSFSDLGAIHWANKAVTELAAKHIVSGQSEVLFAPKAQTTRAEFASFIARALKLDTSAASVPFTDVKSDAWYSGAVAAAYKAGLIQGVSEASFAPNKPITREEMAVLAVRAYEWSHKSNTASNDAAFTDASSISAWAVASVGKSSNLGIMQGQKNGQFIPKASASRAETAQTIYNLLKALQ</sequence>
<dbReference type="PROSITE" id="PS51272">
    <property type="entry name" value="SLH"/>
    <property type="match status" value="3"/>
</dbReference>